<organism evidence="1">
    <name type="scientific">Pseudomonas phage Nican01</name>
    <dbReference type="NCBI Taxonomy" id="3138540"/>
    <lineage>
        <taxon>Viruses</taxon>
        <taxon>Duplodnaviria</taxon>
        <taxon>Heunggongvirae</taxon>
        <taxon>Uroviricota</taxon>
        <taxon>Caudoviricetes</taxon>
        <taxon>Nickievirus</taxon>
    </lineage>
</organism>
<accession>A0AAU6W1C2</accession>
<name>A0AAU6W1C2_9CAUD</name>
<dbReference type="EMBL" id="PP179318">
    <property type="protein sequence ID" value="XAI70062.1"/>
    <property type="molecule type" value="Genomic_DNA"/>
</dbReference>
<proteinExistence type="predicted"/>
<gene>
    <name evidence="1" type="ORF">Nican01_00049</name>
</gene>
<protein>
    <submittedName>
        <fullName evidence="1">Uncharacterized protein</fullName>
    </submittedName>
</protein>
<evidence type="ECO:0000313" key="1">
    <source>
        <dbReference type="EMBL" id="XAI70062.1"/>
    </source>
</evidence>
<reference evidence="1" key="1">
    <citation type="journal article" date="2024" name="J. Gen. Virol.">
        <title>Novel phages of Pseudomonas syringae unveil numerous potential auxiliary metabolic genes.</title>
        <authorList>
            <person name="Feltin C."/>
            <person name="Garneau J.R."/>
            <person name="Morris C.E."/>
            <person name="Berard A."/>
            <person name="Torres-Barcelo C."/>
        </authorList>
    </citation>
    <scope>NUCLEOTIDE SEQUENCE</scope>
</reference>
<sequence>MQFDKPGCFGNAITYSVKSKTCQDCEENHSCALAARQRIEELKPLISVDAILKMSHKSPEKPPVQTRFDADLPETARKLISMLPENAQRTAAQLVRTKINFRKQLLEGINPIRDQKPLAVAVLFDLLLKGPVERNTYLLELKNRLGHSPAVAVSQASIGVAVVIGLGIAKRDGEKLIIRS</sequence>